<dbReference type="STRING" id="1514971.AUR64_06520"/>
<evidence type="ECO:0000313" key="4">
    <source>
        <dbReference type="Proteomes" id="UP000054387"/>
    </source>
</evidence>
<sequence length="165" mass="17263">MHPDSRAVSPVVGVTLLVTIVVLLAVTAGGIFLGIGVEEAAPQVATDTEIEAQYDTEGAIAEYVLVAHEAGATVSREEIRIVVTAGDERVVDPPLVSGTLGAGDELRYDVSGVSLCDTGADAAVVTLYHEPSNKPIAEHRIRIEYDASYTGGDDNRNRGTTLVCS</sequence>
<organism evidence="3 4">
    <name type="scientific">Haloprofundus marisrubri</name>
    <dbReference type="NCBI Taxonomy" id="1514971"/>
    <lineage>
        <taxon>Archaea</taxon>
        <taxon>Methanobacteriati</taxon>
        <taxon>Methanobacteriota</taxon>
        <taxon>Stenosarchaea group</taxon>
        <taxon>Halobacteria</taxon>
        <taxon>Halobacteriales</taxon>
        <taxon>Haloferacaceae</taxon>
        <taxon>Haloprofundus</taxon>
    </lineage>
</organism>
<reference evidence="3 4" key="1">
    <citation type="submission" date="2015-12" db="EMBL/GenBank/DDBJ databases">
        <title>Haloprofundus marisrubri gen. nov., sp. nov., an extremely halophilic archaeon isolated from the Discovery deep brine-seawater interface in the Red Sea.</title>
        <authorList>
            <person name="Zhang G."/>
            <person name="Stingl U."/>
            <person name="Rashid M."/>
        </authorList>
    </citation>
    <scope>NUCLEOTIDE SEQUENCE [LARGE SCALE GENOMIC DNA]</scope>
    <source>
        <strain evidence="3 4">SB9</strain>
    </source>
</reference>
<keyword evidence="1" id="KW-0812">Transmembrane</keyword>
<dbReference type="InterPro" id="IPR012859">
    <property type="entry name" value="Pilin_N_archaeal"/>
</dbReference>
<keyword evidence="1" id="KW-0472">Membrane</keyword>
<dbReference type="AlphaFoldDB" id="A0A0W1RBT3"/>
<evidence type="ECO:0000313" key="3">
    <source>
        <dbReference type="EMBL" id="KTG10838.1"/>
    </source>
</evidence>
<keyword evidence="1" id="KW-1133">Transmembrane helix</keyword>
<name>A0A0W1RBT3_9EURY</name>
<evidence type="ECO:0000259" key="2">
    <source>
        <dbReference type="Pfam" id="PF07790"/>
    </source>
</evidence>
<keyword evidence="4" id="KW-1185">Reference proteome</keyword>
<proteinExistence type="predicted"/>
<evidence type="ECO:0000256" key="1">
    <source>
        <dbReference type="SAM" id="Phobius"/>
    </source>
</evidence>
<dbReference type="RefSeq" id="WP_058580636.1">
    <property type="nucleotide sequence ID" value="NZ_LOPU01000016.1"/>
</dbReference>
<dbReference type="InterPro" id="IPR013373">
    <property type="entry name" value="Flagellin/pilin_N_arc"/>
</dbReference>
<feature type="domain" description="Archaeal Type IV pilin N-terminal" evidence="2">
    <location>
        <begin position="6"/>
        <end position="85"/>
    </location>
</feature>
<feature type="transmembrane region" description="Helical" evidence="1">
    <location>
        <begin position="12"/>
        <end position="35"/>
    </location>
</feature>
<dbReference type="Pfam" id="PF07790">
    <property type="entry name" value="Pilin_N"/>
    <property type="match status" value="1"/>
</dbReference>
<dbReference type="OrthoDB" id="375742at2157"/>
<dbReference type="EMBL" id="LOPU01000016">
    <property type="protein sequence ID" value="KTG10838.1"/>
    <property type="molecule type" value="Genomic_DNA"/>
</dbReference>
<dbReference type="Proteomes" id="UP000054387">
    <property type="component" value="Unassembled WGS sequence"/>
</dbReference>
<gene>
    <name evidence="3" type="ORF">AUR64_06520</name>
</gene>
<accession>A0A0W1RBT3</accession>
<protein>
    <recommendedName>
        <fullName evidence="2">Archaeal Type IV pilin N-terminal domain-containing protein</fullName>
    </recommendedName>
</protein>
<dbReference type="NCBIfam" id="TIGR02537">
    <property type="entry name" value="arch_flag_Nterm"/>
    <property type="match status" value="1"/>
</dbReference>
<comment type="caution">
    <text evidence="3">The sequence shown here is derived from an EMBL/GenBank/DDBJ whole genome shotgun (WGS) entry which is preliminary data.</text>
</comment>